<evidence type="ECO:0000256" key="1">
    <source>
        <dbReference type="SAM" id="Phobius"/>
    </source>
</evidence>
<dbReference type="AlphaFoldDB" id="A0A6F9XVI0"/>
<proteinExistence type="predicted"/>
<dbReference type="PANTHER" id="PTHR40086">
    <property type="entry name" value="PHOSPHOTRANSFERASE YTMP-RELATED"/>
    <property type="match status" value="1"/>
</dbReference>
<keyword evidence="3" id="KW-0418">Kinase</keyword>
<dbReference type="SUPFAM" id="SSF56112">
    <property type="entry name" value="Protein kinase-like (PK-like)"/>
    <property type="match status" value="1"/>
</dbReference>
<keyword evidence="1" id="KW-1133">Transmembrane helix</keyword>
<dbReference type="InterPro" id="IPR052077">
    <property type="entry name" value="CcrZ_PhaseVar_Mediator"/>
</dbReference>
<dbReference type="CDD" id="cd02523">
    <property type="entry name" value="PC_cytidylyltransferase"/>
    <property type="match status" value="1"/>
</dbReference>
<dbReference type="InterPro" id="IPR005835">
    <property type="entry name" value="NTP_transferase_dom"/>
</dbReference>
<dbReference type="CDD" id="cd05151">
    <property type="entry name" value="ChoK-like"/>
    <property type="match status" value="1"/>
</dbReference>
<dbReference type="Gene3D" id="3.90.550.10">
    <property type="entry name" value="Spore Coat Polysaccharide Biosynthesis Protein SpsA, Chain A"/>
    <property type="match status" value="1"/>
</dbReference>
<gene>
    <name evidence="3" type="ORF">SY111_17990</name>
</gene>
<organism evidence="3">
    <name type="scientific">Ligilactobacillus agilis</name>
    <dbReference type="NCBI Taxonomy" id="1601"/>
    <lineage>
        <taxon>Bacteria</taxon>
        <taxon>Bacillati</taxon>
        <taxon>Bacillota</taxon>
        <taxon>Bacilli</taxon>
        <taxon>Lactobacillales</taxon>
        <taxon>Lactobacillaceae</taxon>
        <taxon>Ligilactobacillus</taxon>
    </lineage>
</organism>
<dbReference type="Proteomes" id="UP000494178">
    <property type="component" value="Unassembled WGS sequence"/>
</dbReference>
<dbReference type="InterPro" id="IPR029044">
    <property type="entry name" value="Nucleotide-diphossugar_trans"/>
</dbReference>
<dbReference type="Gene3D" id="3.90.1200.10">
    <property type="match status" value="1"/>
</dbReference>
<dbReference type="Pfam" id="PF01633">
    <property type="entry name" value="Choline_kinase"/>
    <property type="match status" value="1"/>
</dbReference>
<evidence type="ECO:0000313" key="3">
    <source>
        <dbReference type="EMBL" id="GET09175.1"/>
    </source>
</evidence>
<feature type="transmembrane region" description="Helical" evidence="1">
    <location>
        <begin position="538"/>
        <end position="555"/>
    </location>
</feature>
<keyword evidence="1" id="KW-0812">Transmembrane</keyword>
<dbReference type="Gene3D" id="3.30.200.20">
    <property type="entry name" value="Phosphorylase Kinase, domain 1"/>
    <property type="match status" value="1"/>
</dbReference>
<evidence type="ECO:0000259" key="2">
    <source>
        <dbReference type="Pfam" id="PF00483"/>
    </source>
</evidence>
<dbReference type="SUPFAM" id="SSF53448">
    <property type="entry name" value="Nucleotide-diphospho-sugar transferases"/>
    <property type="match status" value="1"/>
</dbReference>
<keyword evidence="1" id="KW-0472">Membrane</keyword>
<reference evidence="3" key="1">
    <citation type="submission" date="2019-10" db="EMBL/GenBank/DDBJ databases">
        <title>Lactobacillus agilis SY111 Whole Genome Sequencing Project.</title>
        <authorList>
            <person name="Suzuki S."/>
            <person name="Endo A."/>
            <person name="Maeno S."/>
            <person name="Shiwa Y."/>
            <person name="Matsutani M."/>
            <person name="Kajikawa A."/>
        </authorList>
    </citation>
    <scope>NUCLEOTIDE SEQUENCE</scope>
    <source>
        <strain evidence="3">SY111</strain>
    </source>
</reference>
<dbReference type="GO" id="GO:0016301">
    <property type="term" value="F:kinase activity"/>
    <property type="evidence" value="ECO:0007669"/>
    <property type="project" value="UniProtKB-KW"/>
</dbReference>
<keyword evidence="3" id="KW-0808">Transferase</keyword>
<dbReference type="EMBL" id="BLAN01000120">
    <property type="protein sequence ID" value="GET09175.1"/>
    <property type="molecule type" value="Genomic_DNA"/>
</dbReference>
<name>A0A6F9XVI0_9LACO</name>
<protein>
    <submittedName>
        <fullName evidence="3">Choline kinase</fullName>
    </submittedName>
</protein>
<dbReference type="InterPro" id="IPR011009">
    <property type="entry name" value="Kinase-like_dom_sf"/>
</dbReference>
<feature type="domain" description="Nucleotidyl transferase" evidence="2">
    <location>
        <begin position="68"/>
        <end position="177"/>
    </location>
</feature>
<accession>A0A6F9XVI0</accession>
<comment type="caution">
    <text evidence="3">The sequence shown here is derived from an EMBL/GenBank/DDBJ whole genome shotgun (WGS) entry which is preliminary data.</text>
</comment>
<dbReference type="PANTHER" id="PTHR40086:SF1">
    <property type="entry name" value="CELL CYCLE REGULATOR CCRZ"/>
    <property type="match status" value="1"/>
</dbReference>
<dbReference type="RefSeq" id="WP_172586414.1">
    <property type="nucleotide sequence ID" value="NZ_BLAN01000120.1"/>
</dbReference>
<dbReference type="Pfam" id="PF00483">
    <property type="entry name" value="NTP_transferase"/>
    <property type="match status" value="1"/>
</dbReference>
<sequence>MNYHKFRILNSAYNKRVGRTDVMIEMSRHDLNDSVNDGSIYEENLITHDGELTIEGIKALEEYKVDNAVILAAGAATRFVPLSLEQPKGLYKVKGERIIERQIKQLKAAGINDITLVLGYKKEMFFYLKEKYGVEFIFNDEFNTKNNIHSLYLAREELKNTYICSSDDYFINNPFQKYEYQSFYAGYYEANKTNEMYVQVDGDNKIISMEKGLDKGNILIGHSFWNKAFSNKFLEYAIADREIGVYDNMFWEWLVKDNLEDLPPFYFKPYQSDQIFEFDYFEQLREFDEQYIDSSHSKIMERIKLVFRCDEEDIVDFRNVSEGMTNTSFIFQIDGVDYIYRYPGEGTEKIISRKNEKKSLQIAKKLGIDPTYIYSDTNEGWKVSKLVHSFREPEYSSKEDSSKVIKILRQLHDTKVEVDYGMKPWEDACEMQTLLEKNNPGSFDEFLGLKAKIQKLYQRTKDDSVKKCFCHGDTYKHNWMIKDDGSTLLIDWEYSGMSDPGIDVGYYIVDAMYDFADAKEFIREYLGTDYSEEKEFHFMAYVAIIAYYWFVWALYRESCGATMGESLYNWYKVANKYANYLIE</sequence>